<dbReference type="RefSeq" id="WP_235322561.1">
    <property type="nucleotide sequence ID" value="NZ_JAFBIT010000001.1"/>
</dbReference>
<sequence length="333" mass="37874">MGYSRQVYLQAENELNKRHSDAQRKAQRALDAFYAVCPEAETVRRRIASTASQAAKAVLRGTDVRASLETLKAENLTLQRHFAELLAAHGYTREDIEPQYVCKKCEDTGYVDGRMCACHRALLRQIAYENLNRISPLTLSTFADFSLDYYSDERVNGGRSDREQMRYILDYCRRYADNFSKDAGNLFFTGATGLGKTHLSLAIASAAIDKGYGVVYGTAQNFAISLERERFTRPEEGGDTLELLSDCDLLIIDDLGMEISSSYITAMIYNIIDTRIMLKKPTIISTNLSMQELEKRYNERFVSRVLGFYDRMPFRGKDIRAKRKFGSRPDGVR</sequence>
<dbReference type="PRINTS" id="PR00051">
    <property type="entry name" value="DNAA"/>
</dbReference>
<proteinExistence type="predicted"/>
<keyword evidence="3" id="KW-1185">Reference proteome</keyword>
<dbReference type="Proteomes" id="UP001299220">
    <property type="component" value="Unassembled WGS sequence"/>
</dbReference>
<keyword evidence="2" id="KW-0067">ATP-binding</keyword>
<reference evidence="2 3" key="1">
    <citation type="submission" date="2020-12" db="EMBL/GenBank/DDBJ databases">
        <title>Whole genome sequences of gut porcine anaerobes.</title>
        <authorList>
            <person name="Kubasova T."/>
            <person name="Jahodarova E."/>
            <person name="Rychlik I."/>
        </authorList>
    </citation>
    <scope>NUCLEOTIDE SEQUENCE [LARGE SCALE GENOMIC DNA]</scope>
    <source>
        <strain evidence="2 3">An867</strain>
    </source>
</reference>
<comment type="caution">
    <text evidence="2">The sequence shown here is derived from an EMBL/GenBank/DDBJ whole genome shotgun (WGS) entry which is preliminary data.</text>
</comment>
<dbReference type="SMART" id="SM00382">
    <property type="entry name" value="AAA"/>
    <property type="match status" value="1"/>
</dbReference>
<dbReference type="Gene3D" id="3.40.50.300">
    <property type="entry name" value="P-loop containing nucleotide triphosphate hydrolases"/>
    <property type="match status" value="1"/>
</dbReference>
<accession>A0ABS9CK86</accession>
<dbReference type="EMBL" id="JAFBIT010000001">
    <property type="protein sequence ID" value="MCF2651549.1"/>
    <property type="molecule type" value="Genomic_DNA"/>
</dbReference>
<evidence type="ECO:0000313" key="3">
    <source>
        <dbReference type="Proteomes" id="UP001299220"/>
    </source>
</evidence>
<evidence type="ECO:0000313" key="2">
    <source>
        <dbReference type="EMBL" id="MCF2651549.1"/>
    </source>
</evidence>
<dbReference type="Pfam" id="PF01695">
    <property type="entry name" value="IstB_IS21"/>
    <property type="match status" value="1"/>
</dbReference>
<dbReference type="NCBIfam" id="NF005304">
    <property type="entry name" value="PRK06835.1"/>
    <property type="match status" value="1"/>
</dbReference>
<organism evidence="2 3">
    <name type="scientific">Anaeromassilibacillus senegalensis</name>
    <dbReference type="NCBI Taxonomy" id="1673717"/>
    <lineage>
        <taxon>Bacteria</taxon>
        <taxon>Bacillati</taxon>
        <taxon>Bacillota</taxon>
        <taxon>Clostridia</taxon>
        <taxon>Eubacteriales</taxon>
        <taxon>Acutalibacteraceae</taxon>
        <taxon>Anaeromassilibacillus</taxon>
    </lineage>
</organism>
<name>A0ABS9CK86_9FIRM</name>
<dbReference type="InterPro" id="IPR027417">
    <property type="entry name" value="P-loop_NTPase"/>
</dbReference>
<gene>
    <name evidence="2" type="ORF">JQM67_02890</name>
</gene>
<feature type="domain" description="AAA+ ATPase" evidence="1">
    <location>
        <begin position="182"/>
        <end position="282"/>
    </location>
</feature>
<protein>
    <submittedName>
        <fullName evidence="2">ATP-binding protein</fullName>
    </submittedName>
</protein>
<dbReference type="PANTHER" id="PTHR30050">
    <property type="entry name" value="CHROMOSOMAL REPLICATION INITIATOR PROTEIN DNAA"/>
    <property type="match status" value="1"/>
</dbReference>
<dbReference type="InterPro" id="IPR003593">
    <property type="entry name" value="AAA+_ATPase"/>
</dbReference>
<dbReference type="GO" id="GO:0005524">
    <property type="term" value="F:ATP binding"/>
    <property type="evidence" value="ECO:0007669"/>
    <property type="project" value="UniProtKB-KW"/>
</dbReference>
<dbReference type="InterPro" id="IPR020591">
    <property type="entry name" value="Chromosome_initiator_DnaA-like"/>
</dbReference>
<dbReference type="PANTHER" id="PTHR30050:SF4">
    <property type="entry name" value="ATP-BINDING PROTEIN RV3427C IN INSERTION SEQUENCE-RELATED"/>
    <property type="match status" value="1"/>
</dbReference>
<keyword evidence="2" id="KW-0547">Nucleotide-binding</keyword>
<evidence type="ECO:0000259" key="1">
    <source>
        <dbReference type="SMART" id="SM00382"/>
    </source>
</evidence>
<dbReference type="SUPFAM" id="SSF52540">
    <property type="entry name" value="P-loop containing nucleoside triphosphate hydrolases"/>
    <property type="match status" value="1"/>
</dbReference>
<dbReference type="CDD" id="cd00009">
    <property type="entry name" value="AAA"/>
    <property type="match status" value="1"/>
</dbReference>
<dbReference type="InterPro" id="IPR002611">
    <property type="entry name" value="IstB_ATP-bd"/>
</dbReference>